<name>A0A7X6I7A5_9BURK</name>
<feature type="signal peptide" evidence="1">
    <location>
        <begin position="1"/>
        <end position="18"/>
    </location>
</feature>
<organism evidence="3 4">
    <name type="scientific">Ramlibacter lithotrophicus</name>
    <dbReference type="NCBI Taxonomy" id="2606681"/>
    <lineage>
        <taxon>Bacteria</taxon>
        <taxon>Pseudomonadati</taxon>
        <taxon>Pseudomonadota</taxon>
        <taxon>Betaproteobacteria</taxon>
        <taxon>Burkholderiales</taxon>
        <taxon>Comamonadaceae</taxon>
        <taxon>Ramlibacter</taxon>
    </lineage>
</organism>
<keyword evidence="1" id="KW-0732">Signal</keyword>
<dbReference type="PANTHER" id="PTHR12302">
    <property type="entry name" value="EBNA2 BINDING PROTEIN P100"/>
    <property type="match status" value="1"/>
</dbReference>
<dbReference type="PROSITE" id="PS50830">
    <property type="entry name" value="TNASE_3"/>
    <property type="match status" value="1"/>
</dbReference>
<keyword evidence="4" id="KW-1185">Reference proteome</keyword>
<dbReference type="EMBL" id="VTOX01000004">
    <property type="protein sequence ID" value="NKE66999.1"/>
    <property type="molecule type" value="Genomic_DNA"/>
</dbReference>
<evidence type="ECO:0000259" key="2">
    <source>
        <dbReference type="PROSITE" id="PS50830"/>
    </source>
</evidence>
<evidence type="ECO:0000256" key="1">
    <source>
        <dbReference type="SAM" id="SignalP"/>
    </source>
</evidence>
<dbReference type="Pfam" id="PF00565">
    <property type="entry name" value="SNase"/>
    <property type="match status" value="1"/>
</dbReference>
<dbReference type="InterPro" id="IPR035437">
    <property type="entry name" value="SNase_OB-fold_sf"/>
</dbReference>
<feature type="chain" id="PRO_5031031810" evidence="1">
    <location>
        <begin position="19"/>
        <end position="159"/>
    </location>
</feature>
<sequence length="159" mass="17296">MRRALAVAALAAPLWLHAAPFAGVVTHVSDGDSLWIRPLAGGEPVEVRLQGIDAPEICQPHGREARAALAALALHRQVTVRPRARDRYDRVLARVGLDGQDLGGWMVEHGHAWSDGWRGSGGPYARQQAQAAGTRLGLWRSAGALEPRTFRKRHGSCHR</sequence>
<dbReference type="Proteomes" id="UP000521868">
    <property type="component" value="Unassembled WGS sequence"/>
</dbReference>
<gene>
    <name evidence="3" type="ORF">RAMLITH_14300</name>
</gene>
<dbReference type="AlphaFoldDB" id="A0A7X6I7A5"/>
<dbReference type="Gene3D" id="2.40.50.90">
    <property type="match status" value="1"/>
</dbReference>
<feature type="domain" description="TNase-like" evidence="2">
    <location>
        <begin position="19"/>
        <end position="141"/>
    </location>
</feature>
<dbReference type="InterPro" id="IPR016071">
    <property type="entry name" value="Staphylococal_nuclease_OB-fold"/>
</dbReference>
<proteinExistence type="predicted"/>
<comment type="caution">
    <text evidence="3">The sequence shown here is derived from an EMBL/GenBank/DDBJ whole genome shotgun (WGS) entry which is preliminary data.</text>
</comment>
<dbReference type="SUPFAM" id="SSF50199">
    <property type="entry name" value="Staphylococcal nuclease"/>
    <property type="match status" value="1"/>
</dbReference>
<dbReference type="PANTHER" id="PTHR12302:SF26">
    <property type="entry name" value="BLR1266 PROTEIN"/>
    <property type="match status" value="1"/>
</dbReference>
<protein>
    <submittedName>
        <fullName evidence="3">Thermonuclease family protein</fullName>
    </submittedName>
</protein>
<evidence type="ECO:0000313" key="3">
    <source>
        <dbReference type="EMBL" id="NKE66999.1"/>
    </source>
</evidence>
<accession>A0A7X6I7A5</accession>
<dbReference type="SMART" id="SM00318">
    <property type="entry name" value="SNc"/>
    <property type="match status" value="1"/>
</dbReference>
<reference evidence="3 4" key="1">
    <citation type="journal article" date="2020" name="Nature">
        <title>Bacterial chemolithoautotrophy via manganese oxidation.</title>
        <authorList>
            <person name="Yu H."/>
            <person name="Leadbetter J.R."/>
        </authorList>
    </citation>
    <scope>NUCLEOTIDE SEQUENCE [LARGE SCALE GENOMIC DNA]</scope>
    <source>
        <strain evidence="3 4">RBP-1</strain>
    </source>
</reference>
<evidence type="ECO:0000313" key="4">
    <source>
        <dbReference type="Proteomes" id="UP000521868"/>
    </source>
</evidence>